<evidence type="ECO:0000259" key="8">
    <source>
        <dbReference type="Pfam" id="PF02706"/>
    </source>
</evidence>
<evidence type="ECO:0000256" key="7">
    <source>
        <dbReference type="SAM" id="Phobius"/>
    </source>
</evidence>
<keyword evidence="3 7" id="KW-0812">Transmembrane</keyword>
<evidence type="ECO:0000313" key="9">
    <source>
        <dbReference type="EMBL" id="GGG98328.1"/>
    </source>
</evidence>
<dbReference type="GO" id="GO:0005886">
    <property type="term" value="C:plasma membrane"/>
    <property type="evidence" value="ECO:0007669"/>
    <property type="project" value="UniProtKB-SubCell"/>
</dbReference>
<dbReference type="PANTHER" id="PTHR32309:SF13">
    <property type="entry name" value="FERRIC ENTEROBACTIN TRANSPORT PROTEIN FEPE"/>
    <property type="match status" value="1"/>
</dbReference>
<evidence type="ECO:0000256" key="3">
    <source>
        <dbReference type="ARBA" id="ARBA00022692"/>
    </source>
</evidence>
<dbReference type="PANTHER" id="PTHR32309">
    <property type="entry name" value="TYROSINE-PROTEIN KINASE"/>
    <property type="match status" value="1"/>
</dbReference>
<dbReference type="InterPro" id="IPR027417">
    <property type="entry name" value="P-loop_NTPase"/>
</dbReference>
<keyword evidence="4 7" id="KW-1133">Transmembrane helix</keyword>
<feature type="domain" description="Polysaccharide chain length determinant N-terminal" evidence="8">
    <location>
        <begin position="2"/>
        <end position="86"/>
    </location>
</feature>
<dbReference type="EMBL" id="BMER01000004">
    <property type="protein sequence ID" value="GGG98328.1"/>
    <property type="molecule type" value="Genomic_DNA"/>
</dbReference>
<feature type="transmembrane region" description="Helical" evidence="7">
    <location>
        <begin position="16"/>
        <end position="33"/>
    </location>
</feature>
<dbReference type="Proteomes" id="UP000660862">
    <property type="component" value="Unassembled WGS sequence"/>
</dbReference>
<keyword evidence="6" id="KW-0175">Coiled coil</keyword>
<evidence type="ECO:0000256" key="4">
    <source>
        <dbReference type="ARBA" id="ARBA00022989"/>
    </source>
</evidence>
<dbReference type="InterPro" id="IPR003856">
    <property type="entry name" value="LPS_length_determ_N"/>
</dbReference>
<dbReference type="Pfam" id="PF02706">
    <property type="entry name" value="Wzz"/>
    <property type="match status" value="1"/>
</dbReference>
<sequence>MINIPDFLRNVWRNKWLVIFIPFACAVATYFLVKDLPKKYKSSVQLTTGITDRSQEILSGDQLDYFRVSQQFGNIIELMGTKRVLNILSLRLILHDLENPSTAYTQLPEDITKLSQQGLAEVISILKEKQSNNAFITPMDNGKYPLFDWARNMGYDEKSISENLSIYRYGESDFINIDYVSGNPDLSAFAVNTFSKEFIFYYGRVTSNSRRNTSTLLDSILQVKKTIMDEKNAQLRSFKAGSGVLDLTAQSDMLYQQIAEQENRRSQLMGEMQSLRGGIRSIEGKLNSGNFDRGSTIKENNEIIQIGKQLDQANKRYFENNFNPADKRIIDSLQALRTSKISALSRQSPVNTEEVRRGLLKEKSDLEIALARAENSISTINTELGNLRARFGAMMPADAGVQNLERETDLAIKEYTDAMDKYNQAALENSAMLNLAVVESGYPGPPEPSKVVQFTAISWFASLVFILTILLILSLLDHSIKTSDQLATITGKPVIGGVNLIGDSEKDLRVIWDESNLKEDHVFYRDLLRSLRFELNKSLSNGDEKVIGVTSLSEGEGKTFLTSSLAYAFALISKKVLLIGDNYPNLTELISNRQHKENQAFESFLVKKEIKTEDMITVLSKNPDNKSLLEIKDSNSLKAAFEVLKKEFDIIIIDLNSLKSINQVKEWLSFTDKSVAVFEAGREIGARDKEFLNQVDSHEGFLGWIINKVQI</sequence>
<organism evidence="9 10">
    <name type="scientific">Parapedobacter pyrenivorans</name>
    <dbReference type="NCBI Taxonomy" id="1305674"/>
    <lineage>
        <taxon>Bacteria</taxon>
        <taxon>Pseudomonadati</taxon>
        <taxon>Bacteroidota</taxon>
        <taxon>Sphingobacteriia</taxon>
        <taxon>Sphingobacteriales</taxon>
        <taxon>Sphingobacteriaceae</taxon>
        <taxon>Parapedobacter</taxon>
    </lineage>
</organism>
<dbReference type="Gene3D" id="3.40.50.300">
    <property type="entry name" value="P-loop containing nucleotide triphosphate hydrolases"/>
    <property type="match status" value="1"/>
</dbReference>
<name>A0A917HYU6_9SPHI</name>
<feature type="coiled-coil region" evidence="6">
    <location>
        <begin position="356"/>
        <end position="421"/>
    </location>
</feature>
<reference evidence="9" key="2">
    <citation type="submission" date="2020-09" db="EMBL/GenBank/DDBJ databases">
        <authorList>
            <person name="Sun Q."/>
            <person name="Zhou Y."/>
        </authorList>
    </citation>
    <scope>NUCLEOTIDE SEQUENCE</scope>
    <source>
        <strain evidence="9">CGMCC 1.12195</strain>
    </source>
</reference>
<keyword evidence="5 7" id="KW-0472">Membrane</keyword>
<dbReference type="SUPFAM" id="SSF52540">
    <property type="entry name" value="P-loop containing nucleoside triphosphate hydrolases"/>
    <property type="match status" value="1"/>
</dbReference>
<evidence type="ECO:0000256" key="6">
    <source>
        <dbReference type="SAM" id="Coils"/>
    </source>
</evidence>
<comment type="caution">
    <text evidence="9">The sequence shown here is derived from an EMBL/GenBank/DDBJ whole genome shotgun (WGS) entry which is preliminary data.</text>
</comment>
<accession>A0A917HYU6</accession>
<dbReference type="RefSeq" id="WP_188507605.1">
    <property type="nucleotide sequence ID" value="NZ_BMER01000004.1"/>
</dbReference>
<comment type="subcellular location">
    <subcellularLocation>
        <location evidence="1">Cell membrane</location>
        <topology evidence="1">Multi-pass membrane protein</topology>
    </subcellularLocation>
</comment>
<evidence type="ECO:0000256" key="1">
    <source>
        <dbReference type="ARBA" id="ARBA00004651"/>
    </source>
</evidence>
<evidence type="ECO:0000256" key="5">
    <source>
        <dbReference type="ARBA" id="ARBA00023136"/>
    </source>
</evidence>
<proteinExistence type="predicted"/>
<keyword evidence="2" id="KW-1003">Cell membrane</keyword>
<evidence type="ECO:0000313" key="10">
    <source>
        <dbReference type="Proteomes" id="UP000660862"/>
    </source>
</evidence>
<reference evidence="9" key="1">
    <citation type="journal article" date="2014" name="Int. J. Syst. Evol. Microbiol.">
        <title>Complete genome sequence of Corynebacterium casei LMG S-19264T (=DSM 44701T), isolated from a smear-ripened cheese.</title>
        <authorList>
            <consortium name="US DOE Joint Genome Institute (JGI-PGF)"/>
            <person name="Walter F."/>
            <person name="Albersmeier A."/>
            <person name="Kalinowski J."/>
            <person name="Ruckert C."/>
        </authorList>
    </citation>
    <scope>NUCLEOTIDE SEQUENCE</scope>
    <source>
        <strain evidence="9">CGMCC 1.12195</strain>
    </source>
</reference>
<feature type="transmembrane region" description="Helical" evidence="7">
    <location>
        <begin position="456"/>
        <end position="476"/>
    </location>
</feature>
<gene>
    <name evidence="9" type="ORF">GCM10007415_37370</name>
</gene>
<dbReference type="AlphaFoldDB" id="A0A917HYU6"/>
<evidence type="ECO:0000256" key="2">
    <source>
        <dbReference type="ARBA" id="ARBA00022475"/>
    </source>
</evidence>
<protein>
    <recommendedName>
        <fullName evidence="8">Polysaccharide chain length determinant N-terminal domain-containing protein</fullName>
    </recommendedName>
</protein>
<dbReference type="InterPro" id="IPR050445">
    <property type="entry name" value="Bact_polysacc_biosynth/exp"/>
</dbReference>
<keyword evidence="10" id="KW-1185">Reference proteome</keyword>
<dbReference type="GO" id="GO:0004713">
    <property type="term" value="F:protein tyrosine kinase activity"/>
    <property type="evidence" value="ECO:0007669"/>
    <property type="project" value="TreeGrafter"/>
</dbReference>